<dbReference type="AlphaFoldDB" id="A0A5P1EV32"/>
<name>A0A5P1EV32_ASPOF</name>
<protein>
    <submittedName>
        <fullName evidence="1">Uncharacterized protein</fullName>
    </submittedName>
</protein>
<organism evidence="1 2">
    <name type="scientific">Asparagus officinalis</name>
    <name type="common">Garden asparagus</name>
    <dbReference type="NCBI Taxonomy" id="4686"/>
    <lineage>
        <taxon>Eukaryota</taxon>
        <taxon>Viridiplantae</taxon>
        <taxon>Streptophyta</taxon>
        <taxon>Embryophyta</taxon>
        <taxon>Tracheophyta</taxon>
        <taxon>Spermatophyta</taxon>
        <taxon>Magnoliopsida</taxon>
        <taxon>Liliopsida</taxon>
        <taxon>Asparagales</taxon>
        <taxon>Asparagaceae</taxon>
        <taxon>Asparagoideae</taxon>
        <taxon>Asparagus</taxon>
    </lineage>
</organism>
<dbReference type="EMBL" id="CM007385">
    <property type="protein sequence ID" value="ONK69017.1"/>
    <property type="molecule type" value="Genomic_DNA"/>
</dbReference>
<evidence type="ECO:0000313" key="1">
    <source>
        <dbReference type="EMBL" id="ONK69017.1"/>
    </source>
</evidence>
<proteinExistence type="predicted"/>
<gene>
    <name evidence="1" type="ORF">A4U43_C05F18420</name>
</gene>
<evidence type="ECO:0000313" key="2">
    <source>
        <dbReference type="Proteomes" id="UP000243459"/>
    </source>
</evidence>
<sequence>MILCKSVSAESGGLRRRAAESREEGPDPTNRIMPPFWFKCWRRGHIGGSFAMTSLLIAKAATLPESGGRDPEGGHGVQGREEVAVVGCLMGGRQGGGRRWWGWGRGWAHGYSSSRMGRPVQIIGMERMSSMGRRGVGERGPEPDRQKGWVDLKEGMGGRRMQEVGKRGEGGGIGMIGRGGFRMMWRWEGIGEGVMVIGRGRGKILG</sequence>
<keyword evidence="2" id="KW-1185">Reference proteome</keyword>
<dbReference type="Proteomes" id="UP000243459">
    <property type="component" value="Chromosome 5"/>
</dbReference>
<accession>A0A5P1EV32</accession>
<reference evidence="2" key="1">
    <citation type="journal article" date="2017" name="Nat. Commun.">
        <title>The asparagus genome sheds light on the origin and evolution of a young Y chromosome.</title>
        <authorList>
            <person name="Harkess A."/>
            <person name="Zhou J."/>
            <person name="Xu C."/>
            <person name="Bowers J.E."/>
            <person name="Van der Hulst R."/>
            <person name="Ayyampalayam S."/>
            <person name="Mercati F."/>
            <person name="Riccardi P."/>
            <person name="McKain M.R."/>
            <person name="Kakrana A."/>
            <person name="Tang H."/>
            <person name="Ray J."/>
            <person name="Groenendijk J."/>
            <person name="Arikit S."/>
            <person name="Mathioni S.M."/>
            <person name="Nakano M."/>
            <person name="Shan H."/>
            <person name="Telgmann-Rauber A."/>
            <person name="Kanno A."/>
            <person name="Yue Z."/>
            <person name="Chen H."/>
            <person name="Li W."/>
            <person name="Chen Y."/>
            <person name="Xu X."/>
            <person name="Zhang Y."/>
            <person name="Luo S."/>
            <person name="Chen H."/>
            <person name="Gao J."/>
            <person name="Mao Z."/>
            <person name="Pires J.C."/>
            <person name="Luo M."/>
            <person name="Kudrna D."/>
            <person name="Wing R.A."/>
            <person name="Meyers B.C."/>
            <person name="Yi K."/>
            <person name="Kong H."/>
            <person name="Lavrijsen P."/>
            <person name="Sunseri F."/>
            <person name="Falavigna A."/>
            <person name="Ye Y."/>
            <person name="Leebens-Mack J.H."/>
            <person name="Chen G."/>
        </authorList>
    </citation>
    <scope>NUCLEOTIDE SEQUENCE [LARGE SCALE GENOMIC DNA]</scope>
    <source>
        <strain evidence="2">cv. DH0086</strain>
    </source>
</reference>
<dbReference type="Gramene" id="ONK69017">
    <property type="protein sequence ID" value="ONK69017"/>
    <property type="gene ID" value="A4U43_C05F18420"/>
</dbReference>